<dbReference type="InterPro" id="IPR036397">
    <property type="entry name" value="RNaseH_sf"/>
</dbReference>
<dbReference type="AlphaFoldDB" id="A0A1M6DJG7"/>
<gene>
    <name evidence="4" type="ORF">SAMN05444401_1489</name>
</gene>
<evidence type="ECO:0000313" key="4">
    <source>
        <dbReference type="EMBL" id="SHI73148.1"/>
    </source>
</evidence>
<dbReference type="Gene3D" id="3.30.420.10">
    <property type="entry name" value="Ribonuclease H-like superfamily/Ribonuclease H"/>
    <property type="match status" value="1"/>
</dbReference>
<evidence type="ECO:0000259" key="3">
    <source>
        <dbReference type="PROSITE" id="PS50994"/>
    </source>
</evidence>
<dbReference type="GO" id="GO:0015074">
    <property type="term" value="P:DNA integration"/>
    <property type="evidence" value="ECO:0007669"/>
    <property type="project" value="InterPro"/>
</dbReference>
<organism evidence="4 5">
    <name type="scientific">Clostridium amylolyticum</name>
    <dbReference type="NCBI Taxonomy" id="1121298"/>
    <lineage>
        <taxon>Bacteria</taxon>
        <taxon>Bacillati</taxon>
        <taxon>Bacillota</taxon>
        <taxon>Clostridia</taxon>
        <taxon>Eubacteriales</taxon>
        <taxon>Clostridiaceae</taxon>
        <taxon>Clostridium</taxon>
    </lineage>
</organism>
<evidence type="ECO:0000256" key="1">
    <source>
        <dbReference type="ARBA" id="ARBA00009277"/>
    </source>
</evidence>
<dbReference type="STRING" id="1121298.SAMN05444401_1489"/>
<feature type="non-terminal residue" evidence="4">
    <location>
        <position position="1"/>
    </location>
</feature>
<dbReference type="GO" id="GO:0003676">
    <property type="term" value="F:nucleic acid binding"/>
    <property type="evidence" value="ECO:0007669"/>
    <property type="project" value="InterPro"/>
</dbReference>
<keyword evidence="2" id="KW-0175">Coiled coil</keyword>
<dbReference type="PROSITE" id="PS50994">
    <property type="entry name" value="INTEGRASE"/>
    <property type="match status" value="1"/>
</dbReference>
<name>A0A1M6DJG7_9CLOT</name>
<sequence>NACLPMRPRTKGKIEKPFQYLEEQFFKGSSFDSMDDLNEKLKEFMNTWNKKINGTTKSTPTEMYEEEKKFLGPFKEKIIVDSELETRTVSTDSFVIVGTNRYSIPVKHVDKLVKIRVVYGYILEIYDFDLRLIKRYKIIQGRYEKIEDKEDYTAIAQKVPSSIPEIRRVFEKTFVYGSEFYKLTSKITKQPHFHARELLKLRELYSVEDLDIILKHCIESNILKIDGVKALIKDKYLELIIEHEKLELKLKESKKDRYSLKNEKAIIRDLSYYDKGGQN</sequence>
<dbReference type="InterPro" id="IPR054353">
    <property type="entry name" value="IstA-like_C"/>
</dbReference>
<reference evidence="4 5" key="1">
    <citation type="submission" date="2016-11" db="EMBL/GenBank/DDBJ databases">
        <authorList>
            <person name="Jaros S."/>
            <person name="Januszkiewicz K."/>
            <person name="Wedrychowicz H."/>
        </authorList>
    </citation>
    <scope>NUCLEOTIDE SEQUENCE [LARGE SCALE GENOMIC DNA]</scope>
    <source>
        <strain evidence="4 5">DSM 21864</strain>
    </source>
</reference>
<feature type="domain" description="Integrase catalytic" evidence="3">
    <location>
        <begin position="1"/>
        <end position="68"/>
    </location>
</feature>
<protein>
    <recommendedName>
        <fullName evidence="3">Integrase catalytic domain-containing protein</fullName>
    </recommendedName>
</protein>
<comment type="similarity">
    <text evidence="1">Belongs to the transposase IS21/IS408/IS1162 family.</text>
</comment>
<accession>A0A1M6DJG7</accession>
<dbReference type="PANTHER" id="PTHR35004">
    <property type="entry name" value="TRANSPOSASE RV3428C-RELATED"/>
    <property type="match status" value="1"/>
</dbReference>
<evidence type="ECO:0000256" key="2">
    <source>
        <dbReference type="SAM" id="Coils"/>
    </source>
</evidence>
<feature type="coiled-coil region" evidence="2">
    <location>
        <begin position="236"/>
        <end position="263"/>
    </location>
</feature>
<proteinExistence type="inferred from homology"/>
<dbReference type="Pfam" id="PF22483">
    <property type="entry name" value="Mu-transpos_C_2"/>
    <property type="match status" value="1"/>
</dbReference>
<keyword evidence="5" id="KW-1185">Reference proteome</keyword>
<dbReference type="EMBL" id="FQZO01000001">
    <property type="protein sequence ID" value="SHI73148.1"/>
    <property type="molecule type" value="Genomic_DNA"/>
</dbReference>
<dbReference type="RefSeq" id="WP_423230438.1">
    <property type="nucleotide sequence ID" value="NZ_FQZO01000001.1"/>
</dbReference>
<evidence type="ECO:0000313" key="5">
    <source>
        <dbReference type="Proteomes" id="UP000184080"/>
    </source>
</evidence>
<dbReference type="Proteomes" id="UP000184080">
    <property type="component" value="Unassembled WGS sequence"/>
</dbReference>
<dbReference type="InterPro" id="IPR001584">
    <property type="entry name" value="Integrase_cat-core"/>
</dbReference>
<dbReference type="PANTHER" id="PTHR35004:SF6">
    <property type="entry name" value="TRANSPOSASE"/>
    <property type="match status" value="1"/>
</dbReference>